<evidence type="ECO:0000256" key="5">
    <source>
        <dbReference type="ARBA" id="ARBA00022553"/>
    </source>
</evidence>
<dbReference type="RefSeq" id="WP_149749044.1">
    <property type="nucleotide sequence ID" value="NZ_VUJW01000001.1"/>
</dbReference>
<evidence type="ECO:0000256" key="6">
    <source>
        <dbReference type="ARBA" id="ARBA00022679"/>
    </source>
</evidence>
<keyword evidence="6" id="KW-0808">Transferase</keyword>
<accession>A0A5B1M8N7</accession>
<dbReference type="GO" id="GO:0005524">
    <property type="term" value="F:ATP binding"/>
    <property type="evidence" value="ECO:0007669"/>
    <property type="project" value="UniProtKB-KW"/>
</dbReference>
<dbReference type="CDD" id="cd00082">
    <property type="entry name" value="HisKA"/>
    <property type="match status" value="1"/>
</dbReference>
<keyword evidence="9" id="KW-0418">Kinase</keyword>
<feature type="transmembrane region" description="Helical" evidence="15">
    <location>
        <begin position="123"/>
        <end position="148"/>
    </location>
</feature>
<evidence type="ECO:0000256" key="7">
    <source>
        <dbReference type="ARBA" id="ARBA00022692"/>
    </source>
</evidence>
<evidence type="ECO:0000256" key="10">
    <source>
        <dbReference type="ARBA" id="ARBA00022840"/>
    </source>
</evidence>
<sequence length="525" mass="54771">MRIGDVDAVGKRAALVAVYLAASLVGRASVIDSDPMALVWPAGGLVVAWLVTRPTVREWLVDIPLIALAGAAVLLLTGTDGPAVGVLATSNLVGVLTVVLALRRWSPTSIARGAPPLRTPQATLGFLGAVIVGSFVGVASGGAGLLLAGFDVSATDLLVWFGRNVCGITAVGVTALLILDHVRRGRRTDDPAIAWPELAALFAATGALIAGDYLTDVPVSFLLPAAVVWAGSRFPPLAVAVHALTGGAGILWLTYVGSGPFAGPADERAEILLAQLFIAMTLVVGLLLAAAREERASMSHELQTFARRVAHDLRNPISVVESWTTELAATLAADPAGPPPGAPRMVAGIERATAHMRHLVDALLADASARDRATTPAVVDLAELVEDVAEEYGAADRVRSDGVRSVSGDPVLLRQLVDNLVGNALKYARPDEPPDIAVSARHTADRVVVRVTDNGVGIPSGAHEWIFEPFRRAHDDTYPGTGLGLSTCRRIVERHGGSMRALSREDAPGTVFEFDLPPALATTPA</sequence>
<feature type="transmembrane region" description="Helical" evidence="15">
    <location>
        <begin position="269"/>
        <end position="291"/>
    </location>
</feature>
<dbReference type="InterPro" id="IPR005467">
    <property type="entry name" value="His_kinase_dom"/>
</dbReference>
<dbReference type="InterPro" id="IPR004358">
    <property type="entry name" value="Sig_transdc_His_kin-like_C"/>
</dbReference>
<proteinExistence type="predicted"/>
<dbReference type="SUPFAM" id="SSF55874">
    <property type="entry name" value="ATPase domain of HSP90 chaperone/DNA topoisomerase II/histidine kinase"/>
    <property type="match status" value="1"/>
</dbReference>
<feature type="transmembrane region" description="Helical" evidence="15">
    <location>
        <begin position="36"/>
        <end position="52"/>
    </location>
</feature>
<dbReference type="GO" id="GO:0000155">
    <property type="term" value="F:phosphorelay sensor kinase activity"/>
    <property type="evidence" value="ECO:0007669"/>
    <property type="project" value="InterPro"/>
</dbReference>
<dbReference type="InterPro" id="IPR036097">
    <property type="entry name" value="HisK_dim/P_sf"/>
</dbReference>
<keyword evidence="5" id="KW-0597">Phosphoprotein</keyword>
<dbReference type="InterPro" id="IPR003594">
    <property type="entry name" value="HATPase_dom"/>
</dbReference>
<evidence type="ECO:0000313" key="17">
    <source>
        <dbReference type="EMBL" id="KAA1429422.1"/>
    </source>
</evidence>
<evidence type="ECO:0000256" key="12">
    <source>
        <dbReference type="ARBA" id="ARBA00023012"/>
    </source>
</evidence>
<dbReference type="AlphaFoldDB" id="A0A5B1M8N7"/>
<evidence type="ECO:0000256" key="2">
    <source>
        <dbReference type="ARBA" id="ARBA00004651"/>
    </source>
</evidence>
<dbReference type="PANTHER" id="PTHR42878">
    <property type="entry name" value="TWO-COMPONENT HISTIDINE KINASE"/>
    <property type="match status" value="1"/>
</dbReference>
<protein>
    <recommendedName>
        <fullName evidence="14">Sensor-like histidine kinase SenX3</fullName>
        <ecNumber evidence="3">2.7.13.3</ecNumber>
    </recommendedName>
</protein>
<name>A0A5B1M8N7_9ACTN</name>
<evidence type="ECO:0000256" key="14">
    <source>
        <dbReference type="ARBA" id="ARBA00039401"/>
    </source>
</evidence>
<keyword evidence="13 15" id="KW-0472">Membrane</keyword>
<evidence type="ECO:0000259" key="16">
    <source>
        <dbReference type="PROSITE" id="PS50109"/>
    </source>
</evidence>
<evidence type="ECO:0000256" key="4">
    <source>
        <dbReference type="ARBA" id="ARBA00022475"/>
    </source>
</evidence>
<dbReference type="PROSITE" id="PS50109">
    <property type="entry name" value="HIS_KIN"/>
    <property type="match status" value="1"/>
</dbReference>
<dbReference type="PANTHER" id="PTHR42878:SF7">
    <property type="entry name" value="SENSOR HISTIDINE KINASE GLRK"/>
    <property type="match status" value="1"/>
</dbReference>
<dbReference type="Gene3D" id="1.10.287.130">
    <property type="match status" value="1"/>
</dbReference>
<feature type="domain" description="Histidine kinase" evidence="16">
    <location>
        <begin position="308"/>
        <end position="520"/>
    </location>
</feature>
<dbReference type="InterPro" id="IPR003661">
    <property type="entry name" value="HisK_dim/P_dom"/>
</dbReference>
<dbReference type="SMART" id="SM00388">
    <property type="entry name" value="HisKA"/>
    <property type="match status" value="1"/>
</dbReference>
<dbReference type="Pfam" id="PF02518">
    <property type="entry name" value="HATPase_c"/>
    <property type="match status" value="1"/>
</dbReference>
<feature type="transmembrane region" description="Helical" evidence="15">
    <location>
        <begin position="192"/>
        <end position="214"/>
    </location>
</feature>
<reference evidence="17 18" key="1">
    <citation type="submission" date="2019-09" db="EMBL/GenBank/DDBJ databases">
        <title>Nocardioides panacisoli sp. nov., isolated from the soil of a ginseng field.</title>
        <authorList>
            <person name="Cho C."/>
        </authorList>
    </citation>
    <scope>NUCLEOTIDE SEQUENCE [LARGE SCALE GENOMIC DNA]</scope>
    <source>
        <strain evidence="17 18">BN140041</strain>
    </source>
</reference>
<evidence type="ECO:0000256" key="15">
    <source>
        <dbReference type="SAM" id="Phobius"/>
    </source>
</evidence>
<dbReference type="PRINTS" id="PR00344">
    <property type="entry name" value="BCTRLSENSOR"/>
</dbReference>
<evidence type="ECO:0000256" key="1">
    <source>
        <dbReference type="ARBA" id="ARBA00000085"/>
    </source>
</evidence>
<feature type="transmembrane region" description="Helical" evidence="15">
    <location>
        <begin position="83"/>
        <end position="102"/>
    </location>
</feature>
<evidence type="ECO:0000256" key="9">
    <source>
        <dbReference type="ARBA" id="ARBA00022777"/>
    </source>
</evidence>
<keyword evidence="12" id="KW-0902">Two-component regulatory system</keyword>
<comment type="catalytic activity">
    <reaction evidence="1">
        <text>ATP + protein L-histidine = ADP + protein N-phospho-L-histidine.</text>
        <dbReference type="EC" id="2.7.13.3"/>
    </reaction>
</comment>
<dbReference type="GO" id="GO:0030295">
    <property type="term" value="F:protein kinase activator activity"/>
    <property type="evidence" value="ECO:0007669"/>
    <property type="project" value="TreeGrafter"/>
</dbReference>
<dbReference type="GO" id="GO:0007234">
    <property type="term" value="P:osmosensory signaling via phosphorelay pathway"/>
    <property type="evidence" value="ECO:0007669"/>
    <property type="project" value="TreeGrafter"/>
</dbReference>
<feature type="transmembrane region" description="Helical" evidence="15">
    <location>
        <begin position="59"/>
        <end position="77"/>
    </location>
</feature>
<dbReference type="Gene3D" id="3.30.565.10">
    <property type="entry name" value="Histidine kinase-like ATPase, C-terminal domain"/>
    <property type="match status" value="1"/>
</dbReference>
<evidence type="ECO:0000313" key="18">
    <source>
        <dbReference type="Proteomes" id="UP000324351"/>
    </source>
</evidence>
<feature type="transmembrane region" description="Helical" evidence="15">
    <location>
        <begin position="234"/>
        <end position="257"/>
    </location>
</feature>
<dbReference type="InterPro" id="IPR050351">
    <property type="entry name" value="BphY/WalK/GraS-like"/>
</dbReference>
<dbReference type="SUPFAM" id="SSF47384">
    <property type="entry name" value="Homodimeric domain of signal transducing histidine kinase"/>
    <property type="match status" value="1"/>
</dbReference>
<dbReference type="GO" id="GO:0005886">
    <property type="term" value="C:plasma membrane"/>
    <property type="evidence" value="ECO:0007669"/>
    <property type="project" value="UniProtKB-SubCell"/>
</dbReference>
<keyword evidence="18" id="KW-1185">Reference proteome</keyword>
<keyword evidence="4" id="KW-1003">Cell membrane</keyword>
<dbReference type="SMART" id="SM00387">
    <property type="entry name" value="HATPase_c"/>
    <property type="match status" value="1"/>
</dbReference>
<feature type="transmembrane region" description="Helical" evidence="15">
    <location>
        <begin position="12"/>
        <end position="30"/>
    </location>
</feature>
<feature type="transmembrane region" description="Helical" evidence="15">
    <location>
        <begin position="160"/>
        <end position="180"/>
    </location>
</feature>
<dbReference type="EMBL" id="VUJW01000001">
    <property type="protein sequence ID" value="KAA1429422.1"/>
    <property type="molecule type" value="Genomic_DNA"/>
</dbReference>
<organism evidence="17 18">
    <name type="scientific">Nocardioides antri</name>
    <dbReference type="NCBI Taxonomy" id="2607659"/>
    <lineage>
        <taxon>Bacteria</taxon>
        <taxon>Bacillati</taxon>
        <taxon>Actinomycetota</taxon>
        <taxon>Actinomycetes</taxon>
        <taxon>Propionibacteriales</taxon>
        <taxon>Nocardioidaceae</taxon>
        <taxon>Nocardioides</taxon>
    </lineage>
</organism>
<comment type="subcellular location">
    <subcellularLocation>
        <location evidence="2">Cell membrane</location>
        <topology evidence="2">Multi-pass membrane protein</topology>
    </subcellularLocation>
</comment>
<dbReference type="InterPro" id="IPR036890">
    <property type="entry name" value="HATPase_C_sf"/>
</dbReference>
<dbReference type="InterPro" id="IPR007895">
    <property type="entry name" value="MASE1"/>
</dbReference>
<keyword evidence="10" id="KW-0067">ATP-binding</keyword>
<evidence type="ECO:0000256" key="13">
    <source>
        <dbReference type="ARBA" id="ARBA00023136"/>
    </source>
</evidence>
<reference evidence="17 18" key="2">
    <citation type="submission" date="2019-09" db="EMBL/GenBank/DDBJ databases">
        <authorList>
            <person name="Jin C."/>
        </authorList>
    </citation>
    <scope>NUCLEOTIDE SEQUENCE [LARGE SCALE GENOMIC DNA]</scope>
    <source>
        <strain evidence="17 18">BN140041</strain>
    </source>
</reference>
<evidence type="ECO:0000256" key="3">
    <source>
        <dbReference type="ARBA" id="ARBA00012438"/>
    </source>
</evidence>
<keyword evidence="11 15" id="KW-1133">Transmembrane helix</keyword>
<dbReference type="EC" id="2.7.13.3" evidence="3"/>
<keyword evidence="7 15" id="KW-0812">Transmembrane</keyword>
<keyword evidence="8" id="KW-0547">Nucleotide-binding</keyword>
<dbReference type="Pfam" id="PF05231">
    <property type="entry name" value="MASE1"/>
    <property type="match status" value="1"/>
</dbReference>
<dbReference type="GO" id="GO:0000156">
    <property type="term" value="F:phosphorelay response regulator activity"/>
    <property type="evidence" value="ECO:0007669"/>
    <property type="project" value="TreeGrafter"/>
</dbReference>
<dbReference type="Proteomes" id="UP000324351">
    <property type="component" value="Unassembled WGS sequence"/>
</dbReference>
<evidence type="ECO:0000256" key="11">
    <source>
        <dbReference type="ARBA" id="ARBA00022989"/>
    </source>
</evidence>
<gene>
    <name evidence="17" type="ORF">F0U47_04355</name>
</gene>
<comment type="caution">
    <text evidence="17">The sequence shown here is derived from an EMBL/GenBank/DDBJ whole genome shotgun (WGS) entry which is preliminary data.</text>
</comment>
<evidence type="ECO:0000256" key="8">
    <source>
        <dbReference type="ARBA" id="ARBA00022741"/>
    </source>
</evidence>